<dbReference type="InterPro" id="IPR008657">
    <property type="entry name" value="JTB"/>
</dbReference>
<feature type="transmembrane region" description="Helical" evidence="1">
    <location>
        <begin position="119"/>
        <end position="139"/>
    </location>
</feature>
<keyword evidence="1" id="KW-0472">Membrane</keyword>
<dbReference type="OrthoDB" id="2245086at2759"/>
<keyword evidence="1" id="KW-1133">Transmembrane helix</keyword>
<evidence type="ECO:0000313" key="2">
    <source>
        <dbReference type="EMBL" id="KAG2225917.1"/>
    </source>
</evidence>
<name>A0A8H7SAS9_9FUNG</name>
<reference evidence="2 3" key="1">
    <citation type="submission" date="2020-12" db="EMBL/GenBank/DDBJ databases">
        <title>Metabolic potential, ecology and presence of endohyphal bacteria is reflected in genomic diversity of Mucoromycotina.</title>
        <authorList>
            <person name="Muszewska A."/>
            <person name="Okrasinska A."/>
            <person name="Steczkiewicz K."/>
            <person name="Drgas O."/>
            <person name="Orlowska M."/>
            <person name="Perlinska-Lenart U."/>
            <person name="Aleksandrzak-Piekarczyk T."/>
            <person name="Szatraj K."/>
            <person name="Zielenkiewicz U."/>
            <person name="Pilsyk S."/>
            <person name="Malc E."/>
            <person name="Mieczkowski P."/>
            <person name="Kruszewska J.S."/>
            <person name="Biernat P."/>
            <person name="Pawlowska J."/>
        </authorList>
    </citation>
    <scope>NUCLEOTIDE SEQUENCE [LARGE SCALE GENOMIC DNA]</scope>
    <source>
        <strain evidence="2 3">CBS 142.35</strain>
    </source>
</reference>
<keyword evidence="1" id="KW-0812">Transmembrane</keyword>
<dbReference type="AlphaFoldDB" id="A0A8H7SAS9"/>
<keyword evidence="3" id="KW-1185">Reference proteome</keyword>
<gene>
    <name evidence="2" type="ORF">INT45_006613</name>
</gene>
<accession>A0A8H7SAS9</accession>
<sequence length="160" mass="18457">LVTLLTQPCIGNTYLIQKRAPPFVPGNDDSISNHLGNYTHSHEDVAEPTYSCTPISECDICTPFEQAKYGNKERVRCEWDDPDLAENVRNQTTVYDYDAISLPTYRGCSHVKRIERWKFIKFETINILVAVLSVSLVLWRQRKLAREQYQRLAQRIGVPV</sequence>
<dbReference type="GO" id="GO:0016020">
    <property type="term" value="C:membrane"/>
    <property type="evidence" value="ECO:0007669"/>
    <property type="project" value="InterPro"/>
</dbReference>
<dbReference type="EMBL" id="JAEPRB010000022">
    <property type="protein sequence ID" value="KAG2225917.1"/>
    <property type="molecule type" value="Genomic_DNA"/>
</dbReference>
<dbReference type="Proteomes" id="UP000646827">
    <property type="component" value="Unassembled WGS sequence"/>
</dbReference>
<evidence type="ECO:0000313" key="3">
    <source>
        <dbReference type="Proteomes" id="UP000646827"/>
    </source>
</evidence>
<proteinExistence type="predicted"/>
<comment type="caution">
    <text evidence="2">The sequence shown here is derived from an EMBL/GenBank/DDBJ whole genome shotgun (WGS) entry which is preliminary data.</text>
</comment>
<dbReference type="Pfam" id="PF05439">
    <property type="entry name" value="JTB"/>
    <property type="match status" value="1"/>
</dbReference>
<evidence type="ECO:0000256" key="1">
    <source>
        <dbReference type="SAM" id="Phobius"/>
    </source>
</evidence>
<protein>
    <submittedName>
        <fullName evidence="2">Uncharacterized protein</fullName>
    </submittedName>
</protein>
<feature type="non-terminal residue" evidence="2">
    <location>
        <position position="1"/>
    </location>
</feature>
<organism evidence="2 3">
    <name type="scientific">Circinella minor</name>
    <dbReference type="NCBI Taxonomy" id="1195481"/>
    <lineage>
        <taxon>Eukaryota</taxon>
        <taxon>Fungi</taxon>
        <taxon>Fungi incertae sedis</taxon>
        <taxon>Mucoromycota</taxon>
        <taxon>Mucoromycotina</taxon>
        <taxon>Mucoromycetes</taxon>
        <taxon>Mucorales</taxon>
        <taxon>Lichtheimiaceae</taxon>
        <taxon>Circinella</taxon>
    </lineage>
</organism>